<dbReference type="AlphaFoldDB" id="A0AAV4TAD6"/>
<comment type="caution">
    <text evidence="2">The sequence shown here is derived from an EMBL/GenBank/DDBJ whole genome shotgun (WGS) entry which is preliminary data.</text>
</comment>
<sequence length="109" mass="12271">MCLRVKVAGRKYARCARRKKRPFFVKRAAEGSRMGRPTPEESLLASSSPRSRRLRNLIPSKKSFLHQIRKKDRYPSGDEGLRACASIWKGAHRCSALQSACRSIGSISP</sequence>
<proteinExistence type="predicted"/>
<dbReference type="Proteomes" id="UP001054837">
    <property type="component" value="Unassembled WGS sequence"/>
</dbReference>
<protein>
    <submittedName>
        <fullName evidence="2">Uncharacterized protein</fullName>
    </submittedName>
</protein>
<feature type="region of interest" description="Disordered" evidence="1">
    <location>
        <begin position="28"/>
        <end position="52"/>
    </location>
</feature>
<feature type="compositionally biased region" description="Low complexity" evidence="1">
    <location>
        <begin position="40"/>
        <end position="49"/>
    </location>
</feature>
<evidence type="ECO:0000313" key="2">
    <source>
        <dbReference type="EMBL" id="GIY42174.1"/>
    </source>
</evidence>
<gene>
    <name evidence="2" type="ORF">CDAR_589331</name>
</gene>
<organism evidence="2 3">
    <name type="scientific">Caerostris darwini</name>
    <dbReference type="NCBI Taxonomy" id="1538125"/>
    <lineage>
        <taxon>Eukaryota</taxon>
        <taxon>Metazoa</taxon>
        <taxon>Ecdysozoa</taxon>
        <taxon>Arthropoda</taxon>
        <taxon>Chelicerata</taxon>
        <taxon>Arachnida</taxon>
        <taxon>Araneae</taxon>
        <taxon>Araneomorphae</taxon>
        <taxon>Entelegynae</taxon>
        <taxon>Araneoidea</taxon>
        <taxon>Araneidae</taxon>
        <taxon>Caerostris</taxon>
    </lineage>
</organism>
<name>A0AAV4TAD6_9ARAC</name>
<dbReference type="EMBL" id="BPLQ01009159">
    <property type="protein sequence ID" value="GIY42174.1"/>
    <property type="molecule type" value="Genomic_DNA"/>
</dbReference>
<accession>A0AAV4TAD6</accession>
<reference evidence="2 3" key="1">
    <citation type="submission" date="2021-06" db="EMBL/GenBank/DDBJ databases">
        <title>Caerostris darwini draft genome.</title>
        <authorList>
            <person name="Kono N."/>
            <person name="Arakawa K."/>
        </authorList>
    </citation>
    <scope>NUCLEOTIDE SEQUENCE [LARGE SCALE GENOMIC DNA]</scope>
</reference>
<keyword evidence="3" id="KW-1185">Reference proteome</keyword>
<evidence type="ECO:0000256" key="1">
    <source>
        <dbReference type="SAM" id="MobiDB-lite"/>
    </source>
</evidence>
<evidence type="ECO:0000313" key="3">
    <source>
        <dbReference type="Proteomes" id="UP001054837"/>
    </source>
</evidence>